<dbReference type="InterPro" id="IPR006016">
    <property type="entry name" value="UspA"/>
</dbReference>
<dbReference type="STRING" id="1005945.SAMN05216561_11144"/>
<evidence type="ECO:0000313" key="4">
    <source>
        <dbReference type="Proteomes" id="UP000198649"/>
    </source>
</evidence>
<dbReference type="AlphaFoldDB" id="A0A1I3JVH6"/>
<organism evidence="3 4">
    <name type="scientific">Nocardioides psychrotolerans</name>
    <dbReference type="NCBI Taxonomy" id="1005945"/>
    <lineage>
        <taxon>Bacteria</taxon>
        <taxon>Bacillati</taxon>
        <taxon>Actinomycetota</taxon>
        <taxon>Actinomycetes</taxon>
        <taxon>Propionibacteriales</taxon>
        <taxon>Nocardioidaceae</taxon>
        <taxon>Nocardioides</taxon>
    </lineage>
</organism>
<sequence length="229" mass="23094">MLVGTDGSLIADAAVRWAATEAGRRVAPTAEAAGPGPTVETSLAVGAANTRLVAATQEAQLLVVGNRGLGGFGSLLLGSVSSSVVTHAACPTVVVRGETQSQGPVVVGVDEVGASRPAIEAAFAAAQRVGVGVLAVHAYRSPGPLAIREEMASDVMTGEVSVARENYPEEQVRTHLARRSPVHELVEASQGAQVVVTGASGSGGFASHGIGSTSVTVIRHAHCPVLVQR</sequence>
<evidence type="ECO:0000256" key="1">
    <source>
        <dbReference type="ARBA" id="ARBA00008791"/>
    </source>
</evidence>
<dbReference type="InterPro" id="IPR006015">
    <property type="entry name" value="Universal_stress_UspA"/>
</dbReference>
<proteinExistence type="inferred from homology"/>
<keyword evidence="4" id="KW-1185">Reference proteome</keyword>
<accession>A0A1I3JVH6</accession>
<dbReference type="PANTHER" id="PTHR46268:SF6">
    <property type="entry name" value="UNIVERSAL STRESS PROTEIN UP12"/>
    <property type="match status" value="1"/>
</dbReference>
<dbReference type="SUPFAM" id="SSF52402">
    <property type="entry name" value="Adenine nucleotide alpha hydrolases-like"/>
    <property type="match status" value="2"/>
</dbReference>
<dbReference type="Gene3D" id="3.40.50.620">
    <property type="entry name" value="HUPs"/>
    <property type="match status" value="2"/>
</dbReference>
<protein>
    <submittedName>
        <fullName evidence="3">Nucleotide-binding universal stress protein, UspA family</fullName>
    </submittedName>
</protein>
<feature type="domain" description="UspA" evidence="2">
    <location>
        <begin position="104"/>
        <end position="227"/>
    </location>
</feature>
<feature type="domain" description="UspA" evidence="2">
    <location>
        <begin position="30"/>
        <end position="96"/>
    </location>
</feature>
<dbReference type="Pfam" id="PF00582">
    <property type="entry name" value="Usp"/>
    <property type="match status" value="2"/>
</dbReference>
<comment type="similarity">
    <text evidence="1">Belongs to the universal stress protein A family.</text>
</comment>
<dbReference type="PANTHER" id="PTHR46268">
    <property type="entry name" value="STRESS RESPONSE PROTEIN NHAX"/>
    <property type="match status" value="1"/>
</dbReference>
<dbReference type="EMBL" id="FOQG01000011">
    <property type="protein sequence ID" value="SFI64279.1"/>
    <property type="molecule type" value="Genomic_DNA"/>
</dbReference>
<reference evidence="3 4" key="1">
    <citation type="submission" date="2016-10" db="EMBL/GenBank/DDBJ databases">
        <authorList>
            <person name="de Groot N.N."/>
        </authorList>
    </citation>
    <scope>NUCLEOTIDE SEQUENCE [LARGE SCALE GENOMIC DNA]</scope>
    <source>
        <strain evidence="3 4">CGMCC 1.11156</strain>
    </source>
</reference>
<dbReference type="Proteomes" id="UP000198649">
    <property type="component" value="Unassembled WGS sequence"/>
</dbReference>
<evidence type="ECO:0000313" key="3">
    <source>
        <dbReference type="EMBL" id="SFI64279.1"/>
    </source>
</evidence>
<dbReference type="PRINTS" id="PR01438">
    <property type="entry name" value="UNVRSLSTRESS"/>
</dbReference>
<gene>
    <name evidence="3" type="ORF">SAMN05216561_11144</name>
</gene>
<evidence type="ECO:0000259" key="2">
    <source>
        <dbReference type="Pfam" id="PF00582"/>
    </source>
</evidence>
<dbReference type="InterPro" id="IPR014729">
    <property type="entry name" value="Rossmann-like_a/b/a_fold"/>
</dbReference>
<name>A0A1I3JVH6_9ACTN</name>